<protein>
    <submittedName>
        <fullName evidence="1">Uncharacterized protein</fullName>
    </submittedName>
</protein>
<name>A0AAD0QPD0_CUTAC</name>
<sequence length="110" mass="11975">MDTTDRKCGAQLAMPVGVISQDWATQLGFDAAAPWRTGALDFTHQATASGHFINARCYTSETERRSVLDSGCTTTTNTARTLLGNDAERLSTLHRLDAFTAVTVPERSRL</sequence>
<evidence type="ECO:0000313" key="2">
    <source>
        <dbReference type="Proteomes" id="UP000256621"/>
    </source>
</evidence>
<dbReference type="EMBL" id="CP031442">
    <property type="protein sequence ID" value="AXM08072.1"/>
    <property type="molecule type" value="Genomic_DNA"/>
</dbReference>
<accession>A0AAD0QPD0</accession>
<reference evidence="1 2" key="1">
    <citation type="submission" date="2018-08" db="EMBL/GenBank/DDBJ databases">
        <title>Genome sequencing of Cutibacterium acnes KCOM 1315.</title>
        <authorList>
            <person name="Kook J.-K."/>
            <person name="Park S.-N."/>
            <person name="Lim Y.K."/>
        </authorList>
    </citation>
    <scope>NUCLEOTIDE SEQUENCE [LARGE SCALE GENOMIC DNA]</scope>
    <source>
        <strain evidence="1 2">KCOM 1315</strain>
    </source>
</reference>
<organism evidence="1 2">
    <name type="scientific">Cutibacterium acnes</name>
    <name type="common">Propionibacterium acnes</name>
    <dbReference type="NCBI Taxonomy" id="1747"/>
    <lineage>
        <taxon>Bacteria</taxon>
        <taxon>Bacillati</taxon>
        <taxon>Actinomycetota</taxon>
        <taxon>Actinomycetes</taxon>
        <taxon>Propionibacteriales</taxon>
        <taxon>Propionibacteriaceae</taxon>
        <taxon>Cutibacterium</taxon>
    </lineage>
</organism>
<proteinExistence type="predicted"/>
<evidence type="ECO:0000313" key="1">
    <source>
        <dbReference type="EMBL" id="AXM08072.1"/>
    </source>
</evidence>
<gene>
    <name evidence="1" type="ORF">DXN06_09415</name>
</gene>
<dbReference type="Proteomes" id="UP000256621">
    <property type="component" value="Chromosome"/>
</dbReference>
<dbReference type="AlphaFoldDB" id="A0AAD0QPD0"/>